<comment type="caution">
    <text evidence="2">The sequence shown here is derived from an EMBL/GenBank/DDBJ whole genome shotgun (WGS) entry which is preliminary data.</text>
</comment>
<keyword evidence="1" id="KW-0812">Transmembrane</keyword>
<evidence type="ECO:0000313" key="3">
    <source>
        <dbReference type="Proteomes" id="UP001499951"/>
    </source>
</evidence>
<keyword evidence="1" id="KW-0472">Membrane</keyword>
<organism evidence="2 3">
    <name type="scientific">Rhizomicrobium electricum</name>
    <dbReference type="NCBI Taxonomy" id="480070"/>
    <lineage>
        <taxon>Bacteria</taxon>
        <taxon>Pseudomonadati</taxon>
        <taxon>Pseudomonadota</taxon>
        <taxon>Alphaproteobacteria</taxon>
        <taxon>Micropepsales</taxon>
        <taxon>Micropepsaceae</taxon>
        <taxon>Rhizomicrobium</taxon>
    </lineage>
</organism>
<evidence type="ECO:0000256" key="1">
    <source>
        <dbReference type="SAM" id="Phobius"/>
    </source>
</evidence>
<evidence type="ECO:0000313" key="2">
    <source>
        <dbReference type="EMBL" id="GAA0557371.1"/>
    </source>
</evidence>
<gene>
    <name evidence="2" type="ORF">GCM10008942_02300</name>
</gene>
<sequence length="174" mass="18720">MNKFWWTVYGAVVVVAVIVTVVPRAFGGDFNFGLGVHTDASARDVGLPFYPGAKLHKDGKDDESSARITGAFGSFGMKIVAVKLDSNDAVDRIAPFYRDALRKYGPVLDCSAGKPYPPKAGDKSDRLDCGDDHPKPGDIVLKAGVKKNFHVVAIERDGRGSLINLVAIEMRGVD</sequence>
<protein>
    <submittedName>
        <fullName evidence="2">Uncharacterized protein</fullName>
    </submittedName>
</protein>
<name>A0ABP3P2U3_9PROT</name>
<feature type="transmembrane region" description="Helical" evidence="1">
    <location>
        <begin position="6"/>
        <end position="26"/>
    </location>
</feature>
<dbReference type="Proteomes" id="UP001499951">
    <property type="component" value="Unassembled WGS sequence"/>
</dbReference>
<dbReference type="EMBL" id="BAAADD010000001">
    <property type="protein sequence ID" value="GAA0557371.1"/>
    <property type="molecule type" value="Genomic_DNA"/>
</dbReference>
<accession>A0ABP3P2U3</accession>
<keyword evidence="1" id="KW-1133">Transmembrane helix</keyword>
<reference evidence="3" key="1">
    <citation type="journal article" date="2019" name="Int. J. Syst. Evol. Microbiol.">
        <title>The Global Catalogue of Microorganisms (GCM) 10K type strain sequencing project: providing services to taxonomists for standard genome sequencing and annotation.</title>
        <authorList>
            <consortium name="The Broad Institute Genomics Platform"/>
            <consortium name="The Broad Institute Genome Sequencing Center for Infectious Disease"/>
            <person name="Wu L."/>
            <person name="Ma J."/>
        </authorList>
    </citation>
    <scope>NUCLEOTIDE SEQUENCE [LARGE SCALE GENOMIC DNA]</scope>
    <source>
        <strain evidence="3">JCM 15089</strain>
    </source>
</reference>
<keyword evidence="3" id="KW-1185">Reference proteome</keyword>
<dbReference type="RefSeq" id="WP_166930612.1">
    <property type="nucleotide sequence ID" value="NZ_BAAADD010000001.1"/>
</dbReference>
<proteinExistence type="predicted"/>